<sequence length="129" mass="14924">MIQKFIELGEGYTDIYEIVELGNRMPDRINHSIAFYSEKSGQSVASLALIMKPTSQQKFQPIYICREGIPNPHEKPNKRFDLFKEMSEKAEITITEFTVKPSSIFPETELYYNYLIGILRTNKILTPLS</sequence>
<dbReference type="InterPro" id="IPR055571">
    <property type="entry name" value="DUF7147"/>
</dbReference>
<keyword evidence="3" id="KW-1185">Reference proteome</keyword>
<gene>
    <name evidence="2" type="ORF">ACFQIC_05535</name>
</gene>
<evidence type="ECO:0000259" key="1">
    <source>
        <dbReference type="Pfam" id="PF23648"/>
    </source>
</evidence>
<dbReference type="Pfam" id="PF23648">
    <property type="entry name" value="DUF7147"/>
    <property type="match status" value="1"/>
</dbReference>
<accession>A0ABW2EG50</accession>
<evidence type="ECO:0000313" key="2">
    <source>
        <dbReference type="EMBL" id="MFC7061320.1"/>
    </source>
</evidence>
<reference evidence="3" key="1">
    <citation type="journal article" date="2019" name="Int. J. Syst. Evol. Microbiol.">
        <title>The Global Catalogue of Microorganisms (GCM) 10K type strain sequencing project: providing services to taxonomists for standard genome sequencing and annotation.</title>
        <authorList>
            <consortium name="The Broad Institute Genomics Platform"/>
            <consortium name="The Broad Institute Genome Sequencing Center for Infectious Disease"/>
            <person name="Wu L."/>
            <person name="Ma J."/>
        </authorList>
    </citation>
    <scope>NUCLEOTIDE SEQUENCE [LARGE SCALE GENOMIC DNA]</scope>
    <source>
        <strain evidence="3">CGMCC 4.1621</strain>
    </source>
</reference>
<protein>
    <submittedName>
        <fullName evidence="2">Methylthioribose kinase</fullName>
    </submittedName>
</protein>
<keyword evidence="2" id="KW-0418">Kinase</keyword>
<feature type="domain" description="DUF7147" evidence="1">
    <location>
        <begin position="1"/>
        <end position="125"/>
    </location>
</feature>
<evidence type="ECO:0000313" key="3">
    <source>
        <dbReference type="Proteomes" id="UP001596410"/>
    </source>
</evidence>
<dbReference type="GO" id="GO:0016301">
    <property type="term" value="F:kinase activity"/>
    <property type="evidence" value="ECO:0007669"/>
    <property type="project" value="UniProtKB-KW"/>
</dbReference>
<comment type="caution">
    <text evidence="2">The sequence shown here is derived from an EMBL/GenBank/DDBJ whole genome shotgun (WGS) entry which is preliminary data.</text>
</comment>
<dbReference type="EMBL" id="JBHSZV010000013">
    <property type="protein sequence ID" value="MFC7061320.1"/>
    <property type="molecule type" value="Genomic_DNA"/>
</dbReference>
<organism evidence="2 3">
    <name type="scientific">Halobacillus seohaensis</name>
    <dbReference type="NCBI Taxonomy" id="447421"/>
    <lineage>
        <taxon>Bacteria</taxon>
        <taxon>Bacillati</taxon>
        <taxon>Bacillota</taxon>
        <taxon>Bacilli</taxon>
        <taxon>Bacillales</taxon>
        <taxon>Bacillaceae</taxon>
        <taxon>Halobacillus</taxon>
    </lineage>
</organism>
<dbReference type="Proteomes" id="UP001596410">
    <property type="component" value="Unassembled WGS sequence"/>
</dbReference>
<dbReference type="RefSeq" id="WP_204707922.1">
    <property type="nucleotide sequence ID" value="NZ_JBHSZV010000013.1"/>
</dbReference>
<proteinExistence type="predicted"/>
<name>A0ABW2EG50_9BACI</name>
<keyword evidence="2" id="KW-0808">Transferase</keyword>